<dbReference type="PANTHER" id="PTHR43682">
    <property type="entry name" value="LACTATE UTILIZATION PROTEIN C"/>
    <property type="match status" value="1"/>
</dbReference>
<dbReference type="EMBL" id="JAUYZK010000004">
    <property type="protein sequence ID" value="MDP2538856.1"/>
    <property type="molecule type" value="Genomic_DNA"/>
</dbReference>
<dbReference type="InterPro" id="IPR003741">
    <property type="entry name" value="LUD_dom"/>
</dbReference>
<sequence length="213" mass="23495">MSKTEILKRVQNALGKNHIPKDNIPYFKDILKYENVDLIEEYKRLQSNNRAKVLLSEKQSLGDDIQGILEEMGSKKILYSLDIPFDISTLGGGFEKIAYDKDVETMRSELFGIDTSIIKAVCGVANLGIIGIVSTPSSPRLASLITPNCLILLDKNNIVSNLFEGTEILKKQSKNGVLPTNMLFIAGPSRTADIELQTVFGVHGPQNVAVILY</sequence>
<dbReference type="AlphaFoldDB" id="A0AA90PQG3"/>
<reference evidence="2" key="2">
    <citation type="submission" date="2023-07" db="EMBL/GenBank/DDBJ databases">
        <authorList>
            <person name="Aydin F."/>
            <person name="Tarhane S."/>
            <person name="Saticioglu I.B."/>
            <person name="Karakaya E."/>
            <person name="Abay S."/>
            <person name="Guran O."/>
            <person name="Bozkurt E."/>
            <person name="Uzum N."/>
            <person name="Olgun K."/>
            <person name="Jablonski D."/>
        </authorList>
    </citation>
    <scope>NUCLEOTIDE SEQUENCE</scope>
    <source>
        <strain evidence="2">Faydin-H75</strain>
    </source>
</reference>
<accession>A0AA90PQG3</accession>
<dbReference type="RefSeq" id="WP_305516658.1">
    <property type="nucleotide sequence ID" value="NZ_JAUPEV010000003.1"/>
</dbReference>
<dbReference type="Pfam" id="PF02589">
    <property type="entry name" value="LUD_dom"/>
    <property type="match status" value="1"/>
</dbReference>
<evidence type="ECO:0000313" key="2">
    <source>
        <dbReference type="EMBL" id="MDO7252813.1"/>
    </source>
</evidence>
<evidence type="ECO:0000313" key="5">
    <source>
        <dbReference type="Proteomes" id="UP001240777"/>
    </source>
</evidence>
<dbReference type="SUPFAM" id="SSF100950">
    <property type="entry name" value="NagB/RpiA/CoA transferase-like"/>
    <property type="match status" value="1"/>
</dbReference>
<reference evidence="2 4" key="3">
    <citation type="journal article" date="2024" name="Syst. Appl. Microbiol.">
        <title>Helicobacter cappadocius sp. nov., from lizards: The first psychrotrophic Helicobacter species.</title>
        <authorList>
            <person name="Aydin F."/>
            <person name="Tarhane S."/>
            <person name="Karakaya E."/>
            <person name="Abay S."/>
            <person name="Kayman T."/>
            <person name="Guran O."/>
            <person name="Bozkurt E."/>
            <person name="Uzum N."/>
            <person name="Avci A."/>
            <person name="Olgun K."/>
            <person name="Jablonski D."/>
            <person name="Guran C."/>
            <person name="Burcin Saticioglu I."/>
        </authorList>
    </citation>
    <scope>NUCLEOTIDE SEQUENCE [LARGE SCALE GENOMIC DNA]</scope>
    <source>
        <strain evidence="2">Faydin-H75</strain>
        <strain evidence="4">faydin-H76</strain>
    </source>
</reference>
<comment type="caution">
    <text evidence="3">The sequence shown here is derived from an EMBL/GenBank/DDBJ whole genome shotgun (WGS) entry which is preliminary data.</text>
</comment>
<reference evidence="3 5" key="1">
    <citation type="submission" date="2023-07" db="EMBL/GenBank/DDBJ databases">
        <title>Unpublished Manusciprt.</title>
        <authorList>
            <person name="Aydin F."/>
            <person name="Tarhane S."/>
            <person name="Saticioglu I.B."/>
            <person name="Karakaya E."/>
            <person name="Abay S."/>
            <person name="Guran O."/>
            <person name="Bozkurt E."/>
            <person name="Uzum N."/>
            <person name="Olgun K."/>
            <person name="Jablonski D."/>
        </authorList>
    </citation>
    <scope>NUCLEOTIDE SEQUENCE</scope>
    <source>
        <strain evidence="5">faydin-H75</strain>
        <strain evidence="3">Faydin-H76</strain>
    </source>
</reference>
<keyword evidence="5" id="KW-1185">Reference proteome</keyword>
<organism evidence="3 4">
    <name type="scientific">Helicobacter cappadocius</name>
    <dbReference type="NCBI Taxonomy" id="3063998"/>
    <lineage>
        <taxon>Bacteria</taxon>
        <taxon>Pseudomonadati</taxon>
        <taxon>Campylobacterota</taxon>
        <taxon>Epsilonproteobacteria</taxon>
        <taxon>Campylobacterales</taxon>
        <taxon>Helicobacteraceae</taxon>
        <taxon>Helicobacter</taxon>
    </lineage>
</organism>
<dbReference type="EMBL" id="JAUPEV010000003">
    <property type="protein sequence ID" value="MDO7252813.1"/>
    <property type="molecule type" value="Genomic_DNA"/>
</dbReference>
<dbReference type="InterPro" id="IPR037171">
    <property type="entry name" value="NagB/RpiA_transferase-like"/>
</dbReference>
<evidence type="ECO:0000313" key="4">
    <source>
        <dbReference type="Proteomes" id="UP001177258"/>
    </source>
</evidence>
<evidence type="ECO:0000313" key="3">
    <source>
        <dbReference type="EMBL" id="MDP2538856.1"/>
    </source>
</evidence>
<gene>
    <name evidence="2" type="ORF">Q5I04_02655</name>
    <name evidence="3" type="ORF">Q5I06_03585</name>
</gene>
<dbReference type="PANTHER" id="PTHR43682:SF1">
    <property type="entry name" value="LACTATE UTILIZATION PROTEIN C"/>
    <property type="match status" value="1"/>
</dbReference>
<feature type="domain" description="LUD" evidence="1">
    <location>
        <begin position="43"/>
        <end position="212"/>
    </location>
</feature>
<dbReference type="InterPro" id="IPR024185">
    <property type="entry name" value="FTHF_cligase-like_sf"/>
</dbReference>
<dbReference type="Proteomes" id="UP001240777">
    <property type="component" value="Unassembled WGS sequence"/>
</dbReference>
<dbReference type="Proteomes" id="UP001177258">
    <property type="component" value="Unassembled WGS sequence"/>
</dbReference>
<name>A0AA90PQG3_9HELI</name>
<evidence type="ECO:0000259" key="1">
    <source>
        <dbReference type="Pfam" id="PF02589"/>
    </source>
</evidence>
<dbReference type="Gene3D" id="3.40.50.10420">
    <property type="entry name" value="NagB/RpiA/CoA transferase-like"/>
    <property type="match status" value="1"/>
</dbReference>
<protein>
    <submittedName>
        <fullName evidence="3">Lactate utilization protein C</fullName>
    </submittedName>
</protein>
<proteinExistence type="predicted"/>